<feature type="region of interest" description="Disordered" evidence="1">
    <location>
        <begin position="229"/>
        <end position="250"/>
    </location>
</feature>
<gene>
    <name evidence="2" type="ORF">BKCO1_2500078</name>
</gene>
<evidence type="ECO:0000256" key="1">
    <source>
        <dbReference type="SAM" id="MobiDB-lite"/>
    </source>
</evidence>
<dbReference type="Proteomes" id="UP000183809">
    <property type="component" value="Unassembled WGS sequence"/>
</dbReference>
<comment type="caution">
    <text evidence="2">The sequence shown here is derived from an EMBL/GenBank/DDBJ whole genome shotgun (WGS) entry which is preliminary data.</text>
</comment>
<dbReference type="OrthoDB" id="10473867at2759"/>
<name>A0A1J9S336_9PEZI</name>
<protein>
    <submittedName>
        <fullName evidence="2">Uncharacterized protein</fullName>
    </submittedName>
</protein>
<dbReference type="EMBL" id="MNUE01000025">
    <property type="protein sequence ID" value="OJD34045.1"/>
    <property type="molecule type" value="Genomic_DNA"/>
</dbReference>
<dbReference type="AlphaFoldDB" id="A0A1J9S336"/>
<feature type="region of interest" description="Disordered" evidence="1">
    <location>
        <begin position="90"/>
        <end position="115"/>
    </location>
</feature>
<evidence type="ECO:0000313" key="2">
    <source>
        <dbReference type="EMBL" id="OJD34045.1"/>
    </source>
</evidence>
<sequence length="288" mass="33271">MAMSSTSSSPVRPVMRNWEELLEQRIDLLHYAVDQGEHLIPAMFAKDQLSAIDWPATFHEQLRESEPKASGQTSEIMKDLEKRVLETNREMKEDTDRIRENLERVSQNPNQDSPEEFERVLDEGVDQLHRQASKQLDELKHYGKKRVQDLPNKVRGSAIQIFGAAFTAVFSYENNAVTFLNVARDDVESWYQQPQQKIQEFDNLTNRWYEGSRDTIKGWFNTHIQGGGPLAHASRNRHRHHGRRHHRNEADNLSAIKDIATKLQCMGLDSFTIVRKGNGWALEIDSPN</sequence>
<dbReference type="GeneID" id="31013590"/>
<feature type="compositionally biased region" description="Basic and acidic residues" evidence="1">
    <location>
        <begin position="90"/>
        <end position="103"/>
    </location>
</feature>
<accession>A0A1J9S336</accession>
<dbReference type="RefSeq" id="XP_020130305.1">
    <property type="nucleotide sequence ID" value="XM_020273330.1"/>
</dbReference>
<feature type="compositionally biased region" description="Basic residues" evidence="1">
    <location>
        <begin position="234"/>
        <end position="247"/>
    </location>
</feature>
<keyword evidence="3" id="KW-1185">Reference proteome</keyword>
<proteinExistence type="predicted"/>
<evidence type="ECO:0000313" key="3">
    <source>
        <dbReference type="Proteomes" id="UP000183809"/>
    </source>
</evidence>
<reference evidence="2 3" key="1">
    <citation type="submission" date="2016-10" db="EMBL/GenBank/DDBJ databases">
        <title>Proteomics and genomics reveal pathogen-plant mechanisms compatible with a hemibiotrophic lifestyle of Diplodia corticola.</title>
        <authorList>
            <person name="Fernandes I."/>
            <person name="De Jonge R."/>
            <person name="Van De Peer Y."/>
            <person name="Devreese B."/>
            <person name="Alves A."/>
            <person name="Esteves A.C."/>
        </authorList>
    </citation>
    <scope>NUCLEOTIDE SEQUENCE [LARGE SCALE GENOMIC DNA]</scope>
    <source>
        <strain evidence="2 3">CBS 112549</strain>
    </source>
</reference>
<organism evidence="2 3">
    <name type="scientific">Diplodia corticola</name>
    <dbReference type="NCBI Taxonomy" id="236234"/>
    <lineage>
        <taxon>Eukaryota</taxon>
        <taxon>Fungi</taxon>
        <taxon>Dikarya</taxon>
        <taxon>Ascomycota</taxon>
        <taxon>Pezizomycotina</taxon>
        <taxon>Dothideomycetes</taxon>
        <taxon>Dothideomycetes incertae sedis</taxon>
        <taxon>Botryosphaeriales</taxon>
        <taxon>Botryosphaeriaceae</taxon>
        <taxon>Diplodia</taxon>
    </lineage>
</organism>